<accession>A0AAE7TN27</accession>
<dbReference type="RefSeq" id="WP_107858429.1">
    <property type="nucleotide sequence ID" value="NZ_CP049272.1"/>
</dbReference>
<dbReference type="EMBL" id="CP049272">
    <property type="protein sequence ID" value="QPH85672.1"/>
    <property type="molecule type" value="Genomic_DNA"/>
</dbReference>
<dbReference type="Proteomes" id="UP000594513">
    <property type="component" value="Chromosome"/>
</dbReference>
<feature type="transmembrane region" description="Helical" evidence="1">
    <location>
        <begin position="279"/>
        <end position="298"/>
    </location>
</feature>
<proteinExistence type="predicted"/>
<name>A0AAE7TN27_9BACT</name>
<keyword evidence="1" id="KW-0472">Membrane</keyword>
<feature type="transmembrane region" description="Helical" evidence="1">
    <location>
        <begin position="150"/>
        <end position="168"/>
    </location>
</feature>
<keyword evidence="1" id="KW-1133">Transmembrane helix</keyword>
<feature type="transmembrane region" description="Helical" evidence="1">
    <location>
        <begin position="253"/>
        <end position="273"/>
    </location>
</feature>
<protein>
    <submittedName>
        <fullName evidence="2">Uncharacterized protein</fullName>
    </submittedName>
</protein>
<evidence type="ECO:0000256" key="1">
    <source>
        <dbReference type="SAM" id="Phobius"/>
    </source>
</evidence>
<evidence type="ECO:0000313" key="2">
    <source>
        <dbReference type="EMBL" id="QPH85672.1"/>
    </source>
</evidence>
<feature type="transmembrane region" description="Helical" evidence="1">
    <location>
        <begin position="180"/>
        <end position="204"/>
    </location>
</feature>
<keyword evidence="1" id="KW-0812">Transmembrane</keyword>
<sequence>MSYQDILNKKDESIKNSINFINFIKTKFSNAHIASSKQGKLIALLNEEYESYLELNRTNFIEILKKLNELKKQICFMILDIKDEIIKDFDEKNYEIYIDASCKEPEYLEKIKNYLLNNTYFESRLSEYSANLKTNFIKNCVANFFKYSNFIVPIASIFCYFLYFGFEVKYFPILDSSEMIFTGILLFCATAFITVFEIGILVFVSNLYQNDNKKYKFKKPKFLFFYSSNFIYFLTSISFFIFAFIAHRLSCNLLMILSLFPLSYICVNLAVFFKDRSNFVIYFLTIIMLILFIASIVISNSISGFLALWILFCSFMLSFILGIASIKETKDFTIIFYSALIFMIISNSLLFIKYTAKTLAIGNIDYKFLLIDKSALKALPSSFCEAKGKGQTSCEIDEKAVKIYNVKSLCNIGKFYYLQTKDGIKFELDASKIISRAKE</sequence>
<feature type="transmembrane region" description="Helical" evidence="1">
    <location>
        <begin position="305"/>
        <end position="326"/>
    </location>
</feature>
<organism evidence="2 3">
    <name type="scientific">Campylobacter concisus</name>
    <dbReference type="NCBI Taxonomy" id="199"/>
    <lineage>
        <taxon>Bacteria</taxon>
        <taxon>Pseudomonadati</taxon>
        <taxon>Campylobacterota</taxon>
        <taxon>Epsilonproteobacteria</taxon>
        <taxon>Campylobacterales</taxon>
        <taxon>Campylobacteraceae</taxon>
        <taxon>Campylobacter</taxon>
    </lineage>
</organism>
<evidence type="ECO:0000313" key="3">
    <source>
        <dbReference type="Proteomes" id="UP000594513"/>
    </source>
</evidence>
<feature type="transmembrane region" description="Helical" evidence="1">
    <location>
        <begin position="332"/>
        <end position="352"/>
    </location>
</feature>
<gene>
    <name evidence="2" type="ORF">CVT17_01195</name>
</gene>
<feature type="transmembrane region" description="Helical" evidence="1">
    <location>
        <begin position="224"/>
        <end position="246"/>
    </location>
</feature>
<reference evidence="2 3" key="1">
    <citation type="journal article" date="2018" name="Emerg. Microbes Infect.">
        <title>Genomic analysis of oral Campylobacter concisus strains identified a potential bacterial molecular marker associated with active Crohn's disease.</title>
        <authorList>
            <person name="Liu F."/>
            <person name="Ma R."/>
            <person name="Tay C.Y.A."/>
            <person name="Octavia S."/>
            <person name="Lan R."/>
            <person name="Chung H.K.L."/>
            <person name="Riordan S.M."/>
            <person name="Grimm M.C."/>
            <person name="Leong R.W."/>
            <person name="Tanaka M.M."/>
            <person name="Connor S."/>
            <person name="Zhang L."/>
        </authorList>
    </citation>
    <scope>NUCLEOTIDE SEQUENCE [LARGE SCALE GENOMIC DNA]</scope>
    <source>
        <strain evidence="2 3">P27CDO-S2</strain>
    </source>
</reference>
<dbReference type="AlphaFoldDB" id="A0AAE7TN27"/>